<dbReference type="Proteomes" id="UP000199071">
    <property type="component" value="Unassembled WGS sequence"/>
</dbReference>
<keyword evidence="1" id="KW-0812">Transmembrane</keyword>
<feature type="transmembrane region" description="Helical" evidence="1">
    <location>
        <begin position="23"/>
        <end position="46"/>
    </location>
</feature>
<dbReference type="RefSeq" id="WP_175478368.1">
    <property type="nucleotide sequence ID" value="NZ_FMXQ01000003.1"/>
</dbReference>
<keyword evidence="1" id="KW-1133">Transmembrane helix</keyword>
<dbReference type="STRING" id="665467.SAMN02982931_02015"/>
<protein>
    <submittedName>
        <fullName evidence="2">Uncharacterized protein</fullName>
    </submittedName>
</protein>
<keyword evidence="3" id="KW-1185">Reference proteome</keyword>
<name>A0A1G6BYP3_9HYPH</name>
<keyword evidence="1" id="KW-0472">Membrane</keyword>
<sequence length="49" mass="5341">MAAGTFFPLPGYRSRLYPDGEKIMLKAGIMWLLGVPIVVIIALFAFGVV</sequence>
<reference evidence="2 3" key="1">
    <citation type="submission" date="2016-10" db="EMBL/GenBank/DDBJ databases">
        <authorList>
            <person name="de Groot N.N."/>
        </authorList>
    </citation>
    <scope>NUCLEOTIDE SEQUENCE [LARGE SCALE GENOMIC DNA]</scope>
    <source>
        <strain evidence="2 3">ATCC 35022</strain>
    </source>
</reference>
<gene>
    <name evidence="2" type="ORF">SAMN02982931_02015</name>
</gene>
<dbReference type="EMBL" id="FMXQ01000003">
    <property type="protein sequence ID" value="SDB25735.1"/>
    <property type="molecule type" value="Genomic_DNA"/>
</dbReference>
<organism evidence="2 3">
    <name type="scientific">Bauldia litoralis</name>
    <dbReference type="NCBI Taxonomy" id="665467"/>
    <lineage>
        <taxon>Bacteria</taxon>
        <taxon>Pseudomonadati</taxon>
        <taxon>Pseudomonadota</taxon>
        <taxon>Alphaproteobacteria</taxon>
        <taxon>Hyphomicrobiales</taxon>
        <taxon>Kaistiaceae</taxon>
        <taxon>Bauldia</taxon>
    </lineage>
</organism>
<evidence type="ECO:0000313" key="3">
    <source>
        <dbReference type="Proteomes" id="UP000199071"/>
    </source>
</evidence>
<dbReference type="AlphaFoldDB" id="A0A1G6BYP3"/>
<proteinExistence type="predicted"/>
<evidence type="ECO:0000256" key="1">
    <source>
        <dbReference type="SAM" id="Phobius"/>
    </source>
</evidence>
<evidence type="ECO:0000313" key="2">
    <source>
        <dbReference type="EMBL" id="SDB25735.1"/>
    </source>
</evidence>
<accession>A0A1G6BYP3</accession>